<reference evidence="2 3" key="1">
    <citation type="submission" date="2021-01" db="EMBL/GenBank/DDBJ databases">
        <title>Belnapia mucosa sp. nov. and Belnapia arida sp. nov., isolated from the Tabernas Desert (Almeria, Spain).</title>
        <authorList>
            <person name="Molina-Menor E."/>
            <person name="Vidal-Verdu A."/>
            <person name="Calonge A."/>
            <person name="Satari L."/>
            <person name="Pereto Magraner J."/>
            <person name="Porcar Miralles M."/>
        </authorList>
    </citation>
    <scope>NUCLEOTIDE SEQUENCE [LARGE SCALE GENOMIC DNA]</scope>
    <source>
        <strain evidence="2 3">T6</strain>
    </source>
</reference>
<evidence type="ECO:0000259" key="1">
    <source>
        <dbReference type="PROSITE" id="PS51186"/>
    </source>
</evidence>
<dbReference type="PROSITE" id="PS51186">
    <property type="entry name" value="GNAT"/>
    <property type="match status" value="1"/>
</dbReference>
<dbReference type="InterPro" id="IPR016181">
    <property type="entry name" value="Acyl_CoA_acyltransferase"/>
</dbReference>
<dbReference type="Gene3D" id="3.40.630.30">
    <property type="match status" value="1"/>
</dbReference>
<organism evidence="2 3">
    <name type="scientific">Belnapia mucosa</name>
    <dbReference type="NCBI Taxonomy" id="2804532"/>
    <lineage>
        <taxon>Bacteria</taxon>
        <taxon>Pseudomonadati</taxon>
        <taxon>Pseudomonadota</taxon>
        <taxon>Alphaproteobacteria</taxon>
        <taxon>Acetobacterales</taxon>
        <taxon>Roseomonadaceae</taxon>
        <taxon>Belnapia</taxon>
    </lineage>
</organism>
<comment type="caution">
    <text evidence="2">The sequence shown here is derived from an EMBL/GenBank/DDBJ whole genome shotgun (WGS) entry which is preliminary data.</text>
</comment>
<proteinExistence type="predicted"/>
<dbReference type="RefSeq" id="WP_202827304.1">
    <property type="nucleotide sequence ID" value="NZ_JAEUXJ010000009.1"/>
</dbReference>
<evidence type="ECO:0000313" key="3">
    <source>
        <dbReference type="Proteomes" id="UP000606490"/>
    </source>
</evidence>
<protein>
    <submittedName>
        <fullName evidence="2">GNAT family N-acetyltransferase</fullName>
    </submittedName>
</protein>
<dbReference type="Proteomes" id="UP000606490">
    <property type="component" value="Unassembled WGS sequence"/>
</dbReference>
<dbReference type="EMBL" id="JAEUXJ010000009">
    <property type="protein sequence ID" value="MBL6457558.1"/>
    <property type="molecule type" value="Genomic_DNA"/>
</dbReference>
<dbReference type="CDD" id="cd04301">
    <property type="entry name" value="NAT_SF"/>
    <property type="match status" value="1"/>
</dbReference>
<dbReference type="InterPro" id="IPR056935">
    <property type="entry name" value="Rv0428c-like_C"/>
</dbReference>
<gene>
    <name evidence="2" type="ORF">JMJ55_19680</name>
</gene>
<dbReference type="InterPro" id="IPR000182">
    <property type="entry name" value="GNAT_dom"/>
</dbReference>
<evidence type="ECO:0000313" key="2">
    <source>
        <dbReference type="EMBL" id="MBL6457558.1"/>
    </source>
</evidence>
<sequence>MPARDVAALERACLTALPAPRQAFDGPFVVKAFLGGTGRGNAVSSLDPSEDPGLPARIARIEALYTRLGLPTRFRLTPLDPPGLEALLAARDYAEGEESLVLSGAVPPVEDPAVEVLAGPEPDWMAVVATAEYQGAARRAEKLRMPELLAATGGWLLLREDGVAAACLFAVVDGPYCGFFDLAVRPEFRRRGLAERLVRATAAWAAGQGASILWAQVASTNAASLALQARVGLREAYRYRYRIRPPKAFSSPA</sequence>
<dbReference type="Pfam" id="PF24553">
    <property type="entry name" value="Rv0428c_C"/>
    <property type="match status" value="1"/>
</dbReference>
<dbReference type="SUPFAM" id="SSF55729">
    <property type="entry name" value="Acyl-CoA N-acyltransferases (Nat)"/>
    <property type="match status" value="1"/>
</dbReference>
<name>A0ABS1V7B3_9PROT</name>
<feature type="domain" description="N-acetyltransferase" evidence="1">
    <location>
        <begin position="114"/>
        <end position="250"/>
    </location>
</feature>
<accession>A0ABS1V7B3</accession>
<keyword evidence="3" id="KW-1185">Reference proteome</keyword>